<dbReference type="Proteomes" id="UP001187203">
    <property type="component" value="Unassembled WGS sequence"/>
</dbReference>
<reference evidence="2" key="1">
    <citation type="journal article" date="2023" name="Int. J. Mol. Sci.">
        <title>Genomic and Metabolic Characterization of Plant Growth-Promoting Rhizobacteria Isolated from Nodules of Clovers Grown in Non-Farmed Soil.</title>
        <authorList>
            <person name="Wojcik M."/>
            <person name="Koper P."/>
            <person name="Zebracki K."/>
            <person name="Marczak M."/>
            <person name="Mazur A."/>
        </authorList>
    </citation>
    <scope>NUCLEOTIDE SEQUENCE [LARGE SCALE GENOMIC DNA]</scope>
    <source>
        <strain evidence="2">KB12</strain>
    </source>
</reference>
<evidence type="ECO:0000313" key="1">
    <source>
        <dbReference type="EMBL" id="MDV4185397.1"/>
    </source>
</evidence>
<dbReference type="EMBL" id="JAWJWI010000003">
    <property type="protein sequence ID" value="MDV4185397.1"/>
    <property type="molecule type" value="Genomic_DNA"/>
</dbReference>
<sequence length="113" mass="12107">MGIGKTAASAGLPDLSAFDDVSLLRLRAQLHSEMKRRGLALSVGQVAEKLAIAFFNSNPGCTNLSEAAVNTANVDALSRRGDRYSIKGVLDAKKLERYTRMQLTVTGSFSNTC</sequence>
<gene>
    <name evidence="1" type="ORF">R1523_07790</name>
</gene>
<comment type="caution">
    <text evidence="1">The sequence shown here is derived from an EMBL/GenBank/DDBJ whole genome shotgun (WGS) entry which is preliminary data.</text>
</comment>
<protein>
    <submittedName>
        <fullName evidence="1">Uncharacterized protein</fullName>
    </submittedName>
</protein>
<accession>A0ABU3YIG2</accession>
<keyword evidence="2" id="KW-1185">Reference proteome</keyword>
<organism evidence="1 2">
    <name type="scientific">Rhizobium brockwellii</name>
    <dbReference type="NCBI Taxonomy" id="3019932"/>
    <lineage>
        <taxon>Bacteria</taxon>
        <taxon>Pseudomonadati</taxon>
        <taxon>Pseudomonadota</taxon>
        <taxon>Alphaproteobacteria</taxon>
        <taxon>Hyphomicrobiales</taxon>
        <taxon>Rhizobiaceae</taxon>
        <taxon>Rhizobium/Agrobacterium group</taxon>
        <taxon>Rhizobium</taxon>
    </lineage>
</organism>
<evidence type="ECO:0000313" key="2">
    <source>
        <dbReference type="Proteomes" id="UP001187203"/>
    </source>
</evidence>
<proteinExistence type="predicted"/>
<name>A0ABU3YIG2_9HYPH</name>
<dbReference type="RefSeq" id="WP_317275889.1">
    <property type="nucleotide sequence ID" value="NZ_JAWJWH010000003.1"/>
</dbReference>